<evidence type="ECO:0000313" key="3">
    <source>
        <dbReference type="EMBL" id="GAA4880276.1"/>
    </source>
</evidence>
<name>A0ABP9ELF3_9PSEU</name>
<dbReference type="EMBL" id="BAABHQ010000009">
    <property type="protein sequence ID" value="GAA4880276.1"/>
    <property type="molecule type" value="Genomic_DNA"/>
</dbReference>
<dbReference type="Proteomes" id="UP001500457">
    <property type="component" value="Unassembled WGS sequence"/>
</dbReference>
<evidence type="ECO:0000256" key="2">
    <source>
        <dbReference type="SAM" id="SignalP"/>
    </source>
</evidence>
<evidence type="ECO:0000313" key="4">
    <source>
        <dbReference type="Proteomes" id="UP001500457"/>
    </source>
</evidence>
<feature type="signal peptide" evidence="2">
    <location>
        <begin position="1"/>
        <end position="23"/>
    </location>
</feature>
<comment type="caution">
    <text evidence="3">The sequence shown here is derived from an EMBL/GenBank/DDBJ whole genome shotgun (WGS) entry which is preliminary data.</text>
</comment>
<keyword evidence="2" id="KW-0732">Signal</keyword>
<reference evidence="4" key="1">
    <citation type="journal article" date="2019" name="Int. J. Syst. Evol. Microbiol.">
        <title>The Global Catalogue of Microorganisms (GCM) 10K type strain sequencing project: providing services to taxonomists for standard genome sequencing and annotation.</title>
        <authorList>
            <consortium name="The Broad Institute Genomics Platform"/>
            <consortium name="The Broad Institute Genome Sequencing Center for Infectious Disease"/>
            <person name="Wu L."/>
            <person name="Ma J."/>
        </authorList>
    </citation>
    <scope>NUCLEOTIDE SEQUENCE [LARGE SCALE GENOMIC DNA]</scope>
    <source>
        <strain evidence="4">JCM 17983</strain>
    </source>
</reference>
<evidence type="ECO:0000256" key="1">
    <source>
        <dbReference type="SAM" id="MobiDB-lite"/>
    </source>
</evidence>
<proteinExistence type="predicted"/>
<gene>
    <name evidence="3" type="ORF">GCM10023203_34020</name>
</gene>
<protein>
    <submittedName>
        <fullName evidence="3">Uncharacterized protein</fullName>
    </submittedName>
</protein>
<sequence length="72" mass="7194">MIRRARRLLAAGAIVLGATTACGVSPERDPEPLPPTTPVVLPPSVTQEPVPATPSPPPSPSPVLPVPGATGS</sequence>
<feature type="compositionally biased region" description="Pro residues" evidence="1">
    <location>
        <begin position="32"/>
        <end position="41"/>
    </location>
</feature>
<feature type="chain" id="PRO_5045235413" evidence="2">
    <location>
        <begin position="24"/>
        <end position="72"/>
    </location>
</feature>
<keyword evidence="4" id="KW-1185">Reference proteome</keyword>
<dbReference type="PROSITE" id="PS51257">
    <property type="entry name" value="PROKAR_LIPOPROTEIN"/>
    <property type="match status" value="1"/>
</dbReference>
<feature type="region of interest" description="Disordered" evidence="1">
    <location>
        <begin position="22"/>
        <end position="72"/>
    </location>
</feature>
<organism evidence="3 4">
    <name type="scientific">Actinomycetospora straminea</name>
    <dbReference type="NCBI Taxonomy" id="663607"/>
    <lineage>
        <taxon>Bacteria</taxon>
        <taxon>Bacillati</taxon>
        <taxon>Actinomycetota</taxon>
        <taxon>Actinomycetes</taxon>
        <taxon>Pseudonocardiales</taxon>
        <taxon>Pseudonocardiaceae</taxon>
        <taxon>Actinomycetospora</taxon>
    </lineage>
</organism>
<feature type="compositionally biased region" description="Pro residues" evidence="1">
    <location>
        <begin position="51"/>
        <end position="65"/>
    </location>
</feature>
<accession>A0ABP9ELF3</accession>